<name>A0ABR8ND73_9ACTN</name>
<dbReference type="EMBL" id="JACXYZ010000002">
    <property type="protein sequence ID" value="MBD3926087.1"/>
    <property type="molecule type" value="Genomic_DNA"/>
</dbReference>
<dbReference type="InterPro" id="IPR002104">
    <property type="entry name" value="Integrase_catalytic"/>
</dbReference>
<dbReference type="InterPro" id="IPR013762">
    <property type="entry name" value="Integrase-like_cat_sf"/>
</dbReference>
<keyword evidence="4" id="KW-1185">Reference proteome</keyword>
<evidence type="ECO:0000313" key="3">
    <source>
        <dbReference type="EMBL" id="MBD3926087.1"/>
    </source>
</evidence>
<feature type="domain" description="Tyr recombinase" evidence="2">
    <location>
        <begin position="213"/>
        <end position="452"/>
    </location>
</feature>
<dbReference type="SUPFAM" id="SSF56349">
    <property type="entry name" value="DNA breaking-rejoining enzymes"/>
    <property type="match status" value="1"/>
</dbReference>
<dbReference type="Gene3D" id="1.10.443.10">
    <property type="entry name" value="Intergrase catalytic core"/>
    <property type="match status" value="1"/>
</dbReference>
<gene>
    <name evidence="3" type="ORF">IEZ26_15795</name>
</gene>
<sequence>MTQTKKRTLPLETVGNVNIFQRCSKGYFRLKWLEPDGTRGDTSGGPTMETARAKAAAIDLRLDLAVGPLAVTPLRKAVDQFVEEGRSPYPHKRTNKPELWKPAQKNNIRKALNRCLHGHEHLRAMDIDLDRKVVDAMRAQGGTYHVVRQNTSALRAFLVWAGKRKYISYAQAEQLPRGALAPDPAYPRRSRLIEEANSPARRRRIGEAHQYIRDEDAPTPRQVRSICAQLAASFPLWAELAPEFAANSGCRWGEQFQLTADDAHVDGCSEDPSAHMHINWQINPSGTADEDRRCLPKGDITRRAPIARESFTGYPLRAEMRKRVEQARLEQQAGTNPEGLLFPAENGGMLWHTSFNADHLLPAMERAGWPIDVYEDTWHQWDGKTFVVRVSRRRDARLTWHSLRHRFARICVDDKKLSESALMAAGGWINIATVQNRYYRSGDEANNQATAAFD</sequence>
<comment type="caution">
    <text evidence="3">The sequence shown here is derived from an EMBL/GenBank/DDBJ whole genome shotgun (WGS) entry which is preliminary data.</text>
</comment>
<dbReference type="Proteomes" id="UP000618818">
    <property type="component" value="Unassembled WGS sequence"/>
</dbReference>
<evidence type="ECO:0000259" key="2">
    <source>
        <dbReference type="PROSITE" id="PS51898"/>
    </source>
</evidence>
<dbReference type="PROSITE" id="PS51898">
    <property type="entry name" value="TYR_RECOMBINASE"/>
    <property type="match status" value="1"/>
</dbReference>
<evidence type="ECO:0000256" key="1">
    <source>
        <dbReference type="ARBA" id="ARBA00023172"/>
    </source>
</evidence>
<keyword evidence="1" id="KW-0233">DNA recombination</keyword>
<accession>A0ABR8ND73</accession>
<dbReference type="RefSeq" id="WP_191195926.1">
    <property type="nucleotide sequence ID" value="NZ_JACXYZ010000002.1"/>
</dbReference>
<proteinExistence type="predicted"/>
<organism evidence="3 4">
    <name type="scientific">Nocardioides cavernae</name>
    <dbReference type="NCBI Taxonomy" id="1921566"/>
    <lineage>
        <taxon>Bacteria</taxon>
        <taxon>Bacillati</taxon>
        <taxon>Actinomycetota</taxon>
        <taxon>Actinomycetes</taxon>
        <taxon>Propionibacteriales</taxon>
        <taxon>Nocardioidaceae</taxon>
        <taxon>Nocardioides</taxon>
    </lineage>
</organism>
<dbReference type="InterPro" id="IPR011010">
    <property type="entry name" value="DNA_brk_join_enz"/>
</dbReference>
<evidence type="ECO:0000313" key="4">
    <source>
        <dbReference type="Proteomes" id="UP000618818"/>
    </source>
</evidence>
<protein>
    <recommendedName>
        <fullName evidence="2">Tyr recombinase domain-containing protein</fullName>
    </recommendedName>
</protein>
<reference evidence="3 4" key="1">
    <citation type="submission" date="2020-09" db="EMBL/GenBank/DDBJ databases">
        <title>novel species in genus Nocardioides.</title>
        <authorList>
            <person name="Zhang G."/>
        </authorList>
    </citation>
    <scope>NUCLEOTIDE SEQUENCE [LARGE SCALE GENOMIC DNA]</scope>
    <source>
        <strain evidence="3 4">KCTC 39551</strain>
    </source>
</reference>